<evidence type="ECO:0000256" key="3">
    <source>
        <dbReference type="ARBA" id="ARBA00023163"/>
    </source>
</evidence>
<dbReference type="Pfam" id="PF12833">
    <property type="entry name" value="HTH_18"/>
    <property type="match status" value="1"/>
</dbReference>
<dbReference type="Pfam" id="PF02311">
    <property type="entry name" value="AraC_binding"/>
    <property type="match status" value="1"/>
</dbReference>
<dbReference type="PRINTS" id="PR00032">
    <property type="entry name" value="HTHARAC"/>
</dbReference>
<dbReference type="InterPro" id="IPR018060">
    <property type="entry name" value="HTH_AraC"/>
</dbReference>
<evidence type="ECO:0000256" key="2">
    <source>
        <dbReference type="ARBA" id="ARBA00023125"/>
    </source>
</evidence>
<dbReference type="SUPFAM" id="SSF51215">
    <property type="entry name" value="Regulatory protein AraC"/>
    <property type="match status" value="1"/>
</dbReference>
<dbReference type="PROSITE" id="PS01124">
    <property type="entry name" value="HTH_ARAC_FAMILY_2"/>
    <property type="match status" value="1"/>
</dbReference>
<feature type="domain" description="HTH araC/xylS-type" evidence="4">
    <location>
        <begin position="195"/>
        <end position="293"/>
    </location>
</feature>
<dbReference type="SMART" id="SM00342">
    <property type="entry name" value="HTH_ARAC"/>
    <property type="match status" value="1"/>
</dbReference>
<dbReference type="Proteomes" id="UP000192610">
    <property type="component" value="Unassembled WGS sequence"/>
</dbReference>
<keyword evidence="2" id="KW-0238">DNA-binding</keyword>
<dbReference type="InterPro" id="IPR020449">
    <property type="entry name" value="Tscrpt_reg_AraC-type_HTH"/>
</dbReference>
<dbReference type="RefSeq" id="WP_081204835.1">
    <property type="nucleotide sequence ID" value="NZ_FOCZ01000004.1"/>
</dbReference>
<dbReference type="InterPro" id="IPR037923">
    <property type="entry name" value="HTH-like"/>
</dbReference>
<dbReference type="AlphaFoldDB" id="A0A1V9DY73"/>
<dbReference type="Gene3D" id="1.10.10.60">
    <property type="entry name" value="Homeodomain-like"/>
    <property type="match status" value="2"/>
</dbReference>
<dbReference type="STRING" id="354355.SAMN05660816_02577"/>
<keyword evidence="3" id="KW-0804">Transcription</keyword>
<dbReference type="SUPFAM" id="SSF46689">
    <property type="entry name" value="Homeodomain-like"/>
    <property type="match status" value="2"/>
</dbReference>
<evidence type="ECO:0000313" key="5">
    <source>
        <dbReference type="EMBL" id="OQP38827.1"/>
    </source>
</evidence>
<dbReference type="Gene3D" id="2.60.120.280">
    <property type="entry name" value="Regulatory protein AraC"/>
    <property type="match status" value="1"/>
</dbReference>
<dbReference type="InterPro" id="IPR018062">
    <property type="entry name" value="HTH_AraC-typ_CS"/>
</dbReference>
<dbReference type="PROSITE" id="PS00041">
    <property type="entry name" value="HTH_ARAC_FAMILY_1"/>
    <property type="match status" value="1"/>
</dbReference>
<evidence type="ECO:0000313" key="6">
    <source>
        <dbReference type="Proteomes" id="UP000192610"/>
    </source>
</evidence>
<dbReference type="EMBL" id="LVXG01000082">
    <property type="protein sequence ID" value="OQP38827.1"/>
    <property type="molecule type" value="Genomic_DNA"/>
</dbReference>
<dbReference type="GO" id="GO:0043565">
    <property type="term" value="F:sequence-specific DNA binding"/>
    <property type="evidence" value="ECO:0007669"/>
    <property type="project" value="InterPro"/>
</dbReference>
<name>A0A1V9DY73_9BACT</name>
<dbReference type="InterPro" id="IPR003313">
    <property type="entry name" value="AraC-bd"/>
</dbReference>
<dbReference type="PANTHER" id="PTHR43280">
    <property type="entry name" value="ARAC-FAMILY TRANSCRIPTIONAL REGULATOR"/>
    <property type="match status" value="1"/>
</dbReference>
<comment type="caution">
    <text evidence="5">The sequence shown here is derived from an EMBL/GenBank/DDBJ whole genome shotgun (WGS) entry which is preliminary data.</text>
</comment>
<dbReference type="GO" id="GO:0003700">
    <property type="term" value="F:DNA-binding transcription factor activity"/>
    <property type="evidence" value="ECO:0007669"/>
    <property type="project" value="InterPro"/>
</dbReference>
<keyword evidence="6" id="KW-1185">Reference proteome</keyword>
<evidence type="ECO:0000259" key="4">
    <source>
        <dbReference type="PROSITE" id="PS01124"/>
    </source>
</evidence>
<gene>
    <name evidence="5" type="ORF">A4H97_19120</name>
</gene>
<organism evidence="5 6">
    <name type="scientific">Niastella yeongjuensis</name>
    <dbReference type="NCBI Taxonomy" id="354355"/>
    <lineage>
        <taxon>Bacteria</taxon>
        <taxon>Pseudomonadati</taxon>
        <taxon>Bacteroidota</taxon>
        <taxon>Chitinophagia</taxon>
        <taxon>Chitinophagales</taxon>
        <taxon>Chitinophagaceae</taxon>
        <taxon>Niastella</taxon>
    </lineage>
</organism>
<dbReference type="OrthoDB" id="9813413at2"/>
<dbReference type="InterPro" id="IPR009057">
    <property type="entry name" value="Homeodomain-like_sf"/>
</dbReference>
<dbReference type="CDD" id="cd06986">
    <property type="entry name" value="cupin_MmsR-like_N"/>
    <property type="match status" value="1"/>
</dbReference>
<reference evidence="6" key="1">
    <citation type="submission" date="2016-04" db="EMBL/GenBank/DDBJ databases">
        <authorList>
            <person name="Chen L."/>
            <person name="Zhuang W."/>
            <person name="Wang G."/>
        </authorList>
    </citation>
    <scope>NUCLEOTIDE SEQUENCE [LARGE SCALE GENOMIC DNA]</scope>
    <source>
        <strain evidence="6">17621</strain>
    </source>
</reference>
<accession>A0A1V9DY73</accession>
<keyword evidence="1" id="KW-0805">Transcription regulation</keyword>
<evidence type="ECO:0000256" key="1">
    <source>
        <dbReference type="ARBA" id="ARBA00023015"/>
    </source>
</evidence>
<protein>
    <submittedName>
        <fullName evidence="5">AraC family transcriptional regulator</fullName>
    </submittedName>
</protein>
<dbReference type="PANTHER" id="PTHR43280:SF30">
    <property type="entry name" value="MMSAB OPERON REGULATORY PROTEIN"/>
    <property type="match status" value="1"/>
</dbReference>
<proteinExistence type="predicted"/>
<sequence length="295" mass="34092">MPVPKKSEGFQGQRSIVLPRQIATELNNSHSMASGLYITDIGYYPKAKYHYRRRINGSEQHILIYCLEGKGHVQVQKKRYDLQPGSFIIIPAGNPHNYASAEHDSWTIYWIHFTGSLSKKIIEILKQKINGYCGRVAFKQKRLDLFNDMYACLERGYGTDNLSYANMCLHHYIFTFLYDDQFNLAEKALADDPVELSISFMQQHIAKPLSLEAIAKSVNFSASHFSALFRKKTGFAPIEYFNHLKIQLACQYLHFTELRVKEIADKLGIEDPYYFSRLFTKLMGMSPNQYRSSKL</sequence>